<dbReference type="PANTHER" id="PTHR48475">
    <property type="entry name" value="RIBONUCLEASE H"/>
    <property type="match status" value="1"/>
</dbReference>
<dbReference type="InterPro" id="IPR012337">
    <property type="entry name" value="RNaseH-like_sf"/>
</dbReference>
<dbReference type="Pfam" id="PF17919">
    <property type="entry name" value="RT_RNaseH_2"/>
    <property type="match status" value="1"/>
</dbReference>
<dbReference type="CDD" id="cd09279">
    <property type="entry name" value="RNase_HI_like"/>
    <property type="match status" value="1"/>
</dbReference>
<dbReference type="GO" id="GO:0003676">
    <property type="term" value="F:nucleic acid binding"/>
    <property type="evidence" value="ECO:0007669"/>
    <property type="project" value="InterPro"/>
</dbReference>
<dbReference type="InterPro" id="IPR041577">
    <property type="entry name" value="RT_RNaseH_2"/>
</dbReference>
<gene>
    <name evidence="2" type="ORF">Slati_0001100</name>
</gene>
<dbReference type="PROSITE" id="PS50879">
    <property type="entry name" value="RNASE_H_1"/>
    <property type="match status" value="1"/>
</dbReference>
<dbReference type="Pfam" id="PF13456">
    <property type="entry name" value="RVT_3"/>
    <property type="match status" value="1"/>
</dbReference>
<dbReference type="Gene3D" id="3.30.420.10">
    <property type="entry name" value="Ribonuclease H-like superfamily/Ribonuclease H"/>
    <property type="match status" value="1"/>
</dbReference>
<name>A0AAW2Y5T4_9LAMI</name>
<protein>
    <recommendedName>
        <fullName evidence="1">RNase H type-1 domain-containing protein</fullName>
    </recommendedName>
</protein>
<sequence>MPPPRNLKELWSLQGNLAFIRRFISNLTGRCQPFNHLMKKDTPFQWDEGCQNAFESIKRHLLNLPVLGAPTPGKPLILYIAAQERSIGALMAQENEEGKEKALYYLSRTLTENELKHSPLRKPVLSRRLAKLSIVFNQYEIEYVPQKAVKGQALANFLADHPMPAEWEISDDFPDEDVFSIEILPAWTMFFDGAARFDGELCSNNVAEYQVLIISLQITLEMGIIEMKVYGDSKLIINQLLNIYEVKKEDLVPFFRQASHLPKGFESVTLNHIPRKKNRMADPLANLATTLALSDGETTNIPVCNRWVLPSLDTSNHEDSNACHDLQLMKKDWRTPLIEYLKHGSYQMILAIKQKCDEGHLVSSCTKILYIDDVLKVLTSVA</sequence>
<dbReference type="InterPro" id="IPR036397">
    <property type="entry name" value="RNaseH_sf"/>
</dbReference>
<reference evidence="2" key="1">
    <citation type="submission" date="2020-06" db="EMBL/GenBank/DDBJ databases">
        <authorList>
            <person name="Li T."/>
            <person name="Hu X."/>
            <person name="Zhang T."/>
            <person name="Song X."/>
            <person name="Zhang H."/>
            <person name="Dai N."/>
            <person name="Sheng W."/>
            <person name="Hou X."/>
            <person name="Wei L."/>
        </authorList>
    </citation>
    <scope>NUCLEOTIDE SEQUENCE</scope>
    <source>
        <strain evidence="2">KEN1</strain>
        <tissue evidence="2">Leaf</tissue>
    </source>
</reference>
<feature type="domain" description="RNase H type-1" evidence="1">
    <location>
        <begin position="183"/>
        <end position="290"/>
    </location>
</feature>
<reference evidence="2" key="2">
    <citation type="journal article" date="2024" name="Plant">
        <title>Genomic evolution and insights into agronomic trait innovations of Sesamum species.</title>
        <authorList>
            <person name="Miao H."/>
            <person name="Wang L."/>
            <person name="Qu L."/>
            <person name="Liu H."/>
            <person name="Sun Y."/>
            <person name="Le M."/>
            <person name="Wang Q."/>
            <person name="Wei S."/>
            <person name="Zheng Y."/>
            <person name="Lin W."/>
            <person name="Duan Y."/>
            <person name="Cao H."/>
            <person name="Xiong S."/>
            <person name="Wang X."/>
            <person name="Wei L."/>
            <person name="Li C."/>
            <person name="Ma Q."/>
            <person name="Ju M."/>
            <person name="Zhao R."/>
            <person name="Li G."/>
            <person name="Mu C."/>
            <person name="Tian Q."/>
            <person name="Mei H."/>
            <person name="Zhang T."/>
            <person name="Gao T."/>
            <person name="Zhang H."/>
        </authorList>
    </citation>
    <scope>NUCLEOTIDE SEQUENCE</scope>
    <source>
        <strain evidence="2">KEN1</strain>
    </source>
</reference>
<dbReference type="InterPro" id="IPR043502">
    <property type="entry name" value="DNA/RNA_pol_sf"/>
</dbReference>
<evidence type="ECO:0000313" key="2">
    <source>
        <dbReference type="EMBL" id="KAL0461135.1"/>
    </source>
</evidence>
<dbReference type="EMBL" id="JACGWN010000001">
    <property type="protein sequence ID" value="KAL0461135.1"/>
    <property type="molecule type" value="Genomic_DNA"/>
</dbReference>
<dbReference type="Gene3D" id="3.30.70.270">
    <property type="match status" value="1"/>
</dbReference>
<dbReference type="GO" id="GO:0004523">
    <property type="term" value="F:RNA-DNA hybrid ribonuclease activity"/>
    <property type="evidence" value="ECO:0007669"/>
    <property type="project" value="InterPro"/>
</dbReference>
<dbReference type="InterPro" id="IPR043128">
    <property type="entry name" value="Rev_trsase/Diguanyl_cyclase"/>
</dbReference>
<dbReference type="PANTHER" id="PTHR48475:SF1">
    <property type="entry name" value="RNASE H TYPE-1 DOMAIN-CONTAINING PROTEIN"/>
    <property type="match status" value="1"/>
</dbReference>
<dbReference type="InterPro" id="IPR002156">
    <property type="entry name" value="RNaseH_domain"/>
</dbReference>
<comment type="caution">
    <text evidence="2">The sequence shown here is derived from an EMBL/GenBank/DDBJ whole genome shotgun (WGS) entry which is preliminary data.</text>
</comment>
<dbReference type="AlphaFoldDB" id="A0AAW2Y5T4"/>
<evidence type="ECO:0000259" key="1">
    <source>
        <dbReference type="PROSITE" id="PS50879"/>
    </source>
</evidence>
<dbReference type="SUPFAM" id="SSF56672">
    <property type="entry name" value="DNA/RNA polymerases"/>
    <property type="match status" value="1"/>
</dbReference>
<dbReference type="SUPFAM" id="SSF53098">
    <property type="entry name" value="Ribonuclease H-like"/>
    <property type="match status" value="1"/>
</dbReference>
<proteinExistence type="predicted"/>
<accession>A0AAW2Y5T4</accession>
<organism evidence="2">
    <name type="scientific">Sesamum latifolium</name>
    <dbReference type="NCBI Taxonomy" id="2727402"/>
    <lineage>
        <taxon>Eukaryota</taxon>
        <taxon>Viridiplantae</taxon>
        <taxon>Streptophyta</taxon>
        <taxon>Embryophyta</taxon>
        <taxon>Tracheophyta</taxon>
        <taxon>Spermatophyta</taxon>
        <taxon>Magnoliopsida</taxon>
        <taxon>eudicotyledons</taxon>
        <taxon>Gunneridae</taxon>
        <taxon>Pentapetalae</taxon>
        <taxon>asterids</taxon>
        <taxon>lamiids</taxon>
        <taxon>Lamiales</taxon>
        <taxon>Pedaliaceae</taxon>
        <taxon>Sesamum</taxon>
    </lineage>
</organism>